<dbReference type="EMBL" id="CP006877">
    <property type="protein sequence ID" value="AJD41507.1"/>
    <property type="molecule type" value="Genomic_DNA"/>
</dbReference>
<gene>
    <name evidence="3" type="ORF">RGR602_CH02179</name>
</gene>
<dbReference type="AlphaFoldDB" id="A0A0B4X4S3"/>
<dbReference type="SFLD" id="SFLDG00358">
    <property type="entry name" value="Main_(cytGST)"/>
    <property type="match status" value="1"/>
</dbReference>
<dbReference type="Proteomes" id="UP000031368">
    <property type="component" value="Chromosome"/>
</dbReference>
<dbReference type="SFLD" id="SFLDS00019">
    <property type="entry name" value="Glutathione_Transferase_(cytos"/>
    <property type="match status" value="1"/>
</dbReference>
<dbReference type="KEGG" id="rga:RGR602_CH02179"/>
<dbReference type="HOGENOM" id="CLU_011226_5_3_5"/>
<dbReference type="InterPro" id="IPR004045">
    <property type="entry name" value="Glutathione_S-Trfase_N"/>
</dbReference>
<dbReference type="InterPro" id="IPR004046">
    <property type="entry name" value="GST_C"/>
</dbReference>
<dbReference type="PANTHER" id="PTHR44051">
    <property type="entry name" value="GLUTATHIONE S-TRANSFERASE-RELATED"/>
    <property type="match status" value="1"/>
</dbReference>
<protein>
    <submittedName>
        <fullName evidence="3">Glutathione S-transferase protein</fullName>
        <ecNumber evidence="3">2.5.1.18</ecNumber>
    </submittedName>
</protein>
<proteinExistence type="predicted"/>
<dbReference type="InterPro" id="IPR040079">
    <property type="entry name" value="Glutathione_S-Trfase"/>
</dbReference>
<name>A0A0B4X4S3_9HYPH</name>
<dbReference type="InterPro" id="IPR036282">
    <property type="entry name" value="Glutathione-S-Trfase_C_sf"/>
</dbReference>
<dbReference type="Pfam" id="PF00043">
    <property type="entry name" value="GST_C"/>
    <property type="match status" value="1"/>
</dbReference>
<feature type="domain" description="GST N-terminal" evidence="1">
    <location>
        <begin position="1"/>
        <end position="83"/>
    </location>
</feature>
<dbReference type="InterPro" id="IPR010987">
    <property type="entry name" value="Glutathione-S-Trfase_C-like"/>
</dbReference>
<evidence type="ECO:0000259" key="2">
    <source>
        <dbReference type="PROSITE" id="PS50405"/>
    </source>
</evidence>
<dbReference type="CDD" id="cd00570">
    <property type="entry name" value="GST_N_family"/>
    <property type="match status" value="1"/>
</dbReference>
<dbReference type="GO" id="GO:0004364">
    <property type="term" value="F:glutathione transferase activity"/>
    <property type="evidence" value="ECO:0007669"/>
    <property type="project" value="UniProtKB-EC"/>
</dbReference>
<dbReference type="Pfam" id="PF13417">
    <property type="entry name" value="GST_N_3"/>
    <property type="match status" value="1"/>
</dbReference>
<keyword evidence="4" id="KW-1185">Reference proteome</keyword>
<accession>A0A0B4X4S3</accession>
<dbReference type="CDD" id="cd00299">
    <property type="entry name" value="GST_C_family"/>
    <property type="match status" value="1"/>
</dbReference>
<keyword evidence="3" id="KW-0808">Transferase</keyword>
<feature type="domain" description="GST C-terminal" evidence="2">
    <location>
        <begin position="88"/>
        <end position="215"/>
    </location>
</feature>
<dbReference type="PROSITE" id="PS50405">
    <property type="entry name" value="GST_CTER"/>
    <property type="match status" value="1"/>
</dbReference>
<dbReference type="InterPro" id="IPR036249">
    <property type="entry name" value="Thioredoxin-like_sf"/>
</dbReference>
<evidence type="ECO:0000313" key="3">
    <source>
        <dbReference type="EMBL" id="AJD41507.1"/>
    </source>
</evidence>
<evidence type="ECO:0000313" key="4">
    <source>
        <dbReference type="Proteomes" id="UP000031368"/>
    </source>
</evidence>
<dbReference type="SUPFAM" id="SSF47616">
    <property type="entry name" value="GST C-terminal domain-like"/>
    <property type="match status" value="1"/>
</dbReference>
<dbReference type="PROSITE" id="PS50404">
    <property type="entry name" value="GST_NTER"/>
    <property type="match status" value="1"/>
</dbReference>
<sequence>MSLVLYGHPLASFCHKVLIALYENGTPFENRTVDLADEPSSADLFRFWPVGKMPVLRDEALDSTIPETSIIIEYLDRHYPGPIRLLPDDIDRALRVRLWDRFFDLYVQTPMQKIVTDTLRPDGGKDPHGVEEARGTHATAYGMIEQQLGSNQWITGDSFTMADCAAAPALFYAETLVPFGDDQPKLRAYYERLLERPSFARVLKEALPYFKFYPYSHQLPERIRSEMPAE</sequence>
<dbReference type="Gene3D" id="1.20.1050.10">
    <property type="match status" value="1"/>
</dbReference>
<evidence type="ECO:0000259" key="1">
    <source>
        <dbReference type="PROSITE" id="PS50404"/>
    </source>
</evidence>
<dbReference type="RefSeq" id="WP_039845090.1">
    <property type="nucleotide sequence ID" value="NZ_CP006877.1"/>
</dbReference>
<reference evidence="3 4" key="1">
    <citation type="submission" date="2013-11" db="EMBL/GenBank/DDBJ databases">
        <title>Complete genome sequence of Rhizobium gallicum bv. gallicum R602.</title>
        <authorList>
            <person name="Bustos P."/>
            <person name="Santamaria R.I."/>
            <person name="Lozano L."/>
            <person name="Acosta J.L."/>
            <person name="Ormeno-Orrillo E."/>
            <person name="Rogel M.A."/>
            <person name="Romero D."/>
            <person name="Cevallos M.A."/>
            <person name="Martinez-Romero E."/>
            <person name="Gonzalez V."/>
        </authorList>
    </citation>
    <scope>NUCLEOTIDE SEQUENCE [LARGE SCALE GENOMIC DNA]</scope>
    <source>
        <strain evidence="3 4">R602</strain>
    </source>
</reference>
<dbReference type="EC" id="2.5.1.18" evidence="3"/>
<organism evidence="3 4">
    <name type="scientific">Rhizobium gallicum bv. gallicum R602sp</name>
    <dbReference type="NCBI Taxonomy" id="1041138"/>
    <lineage>
        <taxon>Bacteria</taxon>
        <taxon>Pseudomonadati</taxon>
        <taxon>Pseudomonadota</taxon>
        <taxon>Alphaproteobacteria</taxon>
        <taxon>Hyphomicrobiales</taxon>
        <taxon>Rhizobiaceae</taxon>
        <taxon>Rhizobium/Agrobacterium group</taxon>
        <taxon>Rhizobium</taxon>
    </lineage>
</organism>
<dbReference type="Gene3D" id="3.40.30.10">
    <property type="entry name" value="Glutaredoxin"/>
    <property type="match status" value="1"/>
</dbReference>
<dbReference type="SUPFAM" id="SSF52833">
    <property type="entry name" value="Thioredoxin-like"/>
    <property type="match status" value="1"/>
</dbReference>
<dbReference type="PANTHER" id="PTHR44051:SF8">
    <property type="entry name" value="GLUTATHIONE S-TRANSFERASE GSTA"/>
    <property type="match status" value="1"/>
</dbReference>